<accession>A0A9D2QHC3</accession>
<reference evidence="3" key="1">
    <citation type="journal article" date="2021" name="PeerJ">
        <title>Extensive microbial diversity within the chicken gut microbiome revealed by metagenomics and culture.</title>
        <authorList>
            <person name="Gilroy R."/>
            <person name="Ravi A."/>
            <person name="Getino M."/>
            <person name="Pursley I."/>
            <person name="Horton D.L."/>
            <person name="Alikhan N.F."/>
            <person name="Baker D."/>
            <person name="Gharbi K."/>
            <person name="Hall N."/>
            <person name="Watson M."/>
            <person name="Adriaenssens E.M."/>
            <person name="Foster-Nyarko E."/>
            <person name="Jarju S."/>
            <person name="Secka A."/>
            <person name="Antonio M."/>
            <person name="Oren A."/>
            <person name="Chaudhuri R.R."/>
            <person name="La Ragione R."/>
            <person name="Hildebrand F."/>
            <person name="Pallen M.J."/>
        </authorList>
    </citation>
    <scope>NUCLEOTIDE SEQUENCE</scope>
    <source>
        <strain evidence="3">ChiBcec1-1630</strain>
    </source>
</reference>
<dbReference type="Pfam" id="PF00534">
    <property type="entry name" value="Glycos_transf_1"/>
    <property type="match status" value="1"/>
</dbReference>
<dbReference type="PANTHER" id="PTHR45947">
    <property type="entry name" value="SULFOQUINOVOSYL TRANSFERASE SQD2"/>
    <property type="match status" value="1"/>
</dbReference>
<dbReference type="GO" id="GO:0016757">
    <property type="term" value="F:glycosyltransferase activity"/>
    <property type="evidence" value="ECO:0007669"/>
    <property type="project" value="InterPro"/>
</dbReference>
<evidence type="ECO:0000259" key="2">
    <source>
        <dbReference type="Pfam" id="PF13439"/>
    </source>
</evidence>
<dbReference type="InterPro" id="IPR001296">
    <property type="entry name" value="Glyco_trans_1"/>
</dbReference>
<evidence type="ECO:0000313" key="4">
    <source>
        <dbReference type="Proteomes" id="UP000823922"/>
    </source>
</evidence>
<name>A0A9D2QHC3_9FIRM</name>
<protein>
    <submittedName>
        <fullName evidence="3">Glycosyltransferase family 4 protein</fullName>
    </submittedName>
</protein>
<dbReference type="Pfam" id="PF13439">
    <property type="entry name" value="Glyco_transf_4"/>
    <property type="match status" value="1"/>
</dbReference>
<feature type="domain" description="Glycosyl transferase family 1" evidence="1">
    <location>
        <begin position="149"/>
        <end position="300"/>
    </location>
</feature>
<dbReference type="SUPFAM" id="SSF53756">
    <property type="entry name" value="UDP-Glycosyltransferase/glycogen phosphorylase"/>
    <property type="match status" value="1"/>
</dbReference>
<sequence>MKVLLYQGGRKLVGRSGVGHALEHQRRALESAGIRYTLDPKEDYDIVHLNTVFPDSLWMSLRARAAGKTVIYYGHSTMEDFRNSFPGSNAAAGLFRRWIEKCYSSADLVITPTPYSRRLLEACRLHAPVTALSNGIDLKVFRRDEQGGERFRKRYGFSPSQKIVMSVGHYMERKGILDFMDMAERFPQYQFVWFGYTPPALTTGRVRRAIRRMSRKLSNLFFPGYADRQALLDAYSGSDLFFFPTKEETEGIVMLEAMAMRLPILVRDIPVYEGWLEQKKCVYKGKNQEEFAFFLEGILEGKFPDLTQEAYLVVQKNSIEHIGCALEEIYGELEGFRYGRYENFNYNRLV</sequence>
<proteinExistence type="predicted"/>
<dbReference type="AlphaFoldDB" id="A0A9D2QHC3"/>
<dbReference type="Proteomes" id="UP000823922">
    <property type="component" value="Unassembled WGS sequence"/>
</dbReference>
<comment type="caution">
    <text evidence="3">The sequence shown here is derived from an EMBL/GenBank/DDBJ whole genome shotgun (WGS) entry which is preliminary data.</text>
</comment>
<dbReference type="PANTHER" id="PTHR45947:SF3">
    <property type="entry name" value="SULFOQUINOVOSYL TRANSFERASE SQD2"/>
    <property type="match status" value="1"/>
</dbReference>
<dbReference type="Gene3D" id="3.40.50.2000">
    <property type="entry name" value="Glycogen Phosphorylase B"/>
    <property type="match status" value="2"/>
</dbReference>
<reference evidence="3" key="2">
    <citation type="submission" date="2021-04" db="EMBL/GenBank/DDBJ databases">
        <authorList>
            <person name="Gilroy R."/>
        </authorList>
    </citation>
    <scope>NUCLEOTIDE SEQUENCE</scope>
    <source>
        <strain evidence="3">ChiBcec1-1630</strain>
    </source>
</reference>
<evidence type="ECO:0000313" key="3">
    <source>
        <dbReference type="EMBL" id="HJC87489.1"/>
    </source>
</evidence>
<feature type="domain" description="Glycosyltransferase subfamily 4-like N-terminal" evidence="2">
    <location>
        <begin position="41"/>
        <end position="139"/>
    </location>
</feature>
<organism evidence="3 4">
    <name type="scientific">Candidatus Eisenbergiella intestinigallinarum</name>
    <dbReference type="NCBI Taxonomy" id="2838549"/>
    <lineage>
        <taxon>Bacteria</taxon>
        <taxon>Bacillati</taxon>
        <taxon>Bacillota</taxon>
        <taxon>Clostridia</taxon>
        <taxon>Lachnospirales</taxon>
        <taxon>Lachnospiraceae</taxon>
        <taxon>Eisenbergiella</taxon>
    </lineage>
</organism>
<dbReference type="InterPro" id="IPR050194">
    <property type="entry name" value="Glycosyltransferase_grp1"/>
</dbReference>
<evidence type="ECO:0000259" key="1">
    <source>
        <dbReference type="Pfam" id="PF00534"/>
    </source>
</evidence>
<dbReference type="EMBL" id="DWVS01000142">
    <property type="protein sequence ID" value="HJC87489.1"/>
    <property type="molecule type" value="Genomic_DNA"/>
</dbReference>
<dbReference type="CDD" id="cd03801">
    <property type="entry name" value="GT4_PimA-like"/>
    <property type="match status" value="1"/>
</dbReference>
<gene>
    <name evidence="3" type="ORF">H9926_05675</name>
</gene>
<dbReference type="InterPro" id="IPR028098">
    <property type="entry name" value="Glyco_trans_4-like_N"/>
</dbReference>